<evidence type="ECO:0000259" key="5">
    <source>
        <dbReference type="PROSITE" id="PS50932"/>
    </source>
</evidence>
<dbReference type="STRING" id="2035.RU06_16845"/>
<name>A0A4R6DND4_9MICO</name>
<dbReference type="SUPFAM" id="SSF47413">
    <property type="entry name" value="lambda repressor-like DNA-binding domains"/>
    <property type="match status" value="1"/>
</dbReference>
<dbReference type="OrthoDB" id="37081at2"/>
<dbReference type="PANTHER" id="PTHR30146">
    <property type="entry name" value="LACI-RELATED TRANSCRIPTIONAL REPRESSOR"/>
    <property type="match status" value="1"/>
</dbReference>
<dbReference type="Gene3D" id="1.10.260.40">
    <property type="entry name" value="lambda repressor-like DNA-binding domains"/>
    <property type="match status" value="1"/>
</dbReference>
<sequence>MNGGRGSQPTILDVAARAGVSKSAVSRVLSGTGRFSDETRERVERAAAELGYVANAMARGLVSGRTHTIGMLVRDASSMVYTALHAVMERRASELGYRVVTTTGVGRVEDEKSALAALVSMRVDGLVVCSGLMPSADIAEFAPRIATVVAGRPELHPALSSVYCDEADGGATIADAVADAGHRAVVVLTVPVDNAITQHARSAAMVERLRARGTRVIDIDASFVRPPDDLAADLVDTMHESDVTAVMCPTDRLMLDVCEALARRGVRVPHDLSVTGFDGVYPLASDWIGFTTLEQPIERIGREAIDLVIGRIDDPTRPVEHRSLRGKVVPGRTLLPR</sequence>
<evidence type="ECO:0000313" key="6">
    <source>
        <dbReference type="EMBL" id="TDN46303.1"/>
    </source>
</evidence>
<dbReference type="RefSeq" id="WP_133518212.1">
    <property type="nucleotide sequence ID" value="NZ_SNVW01000001.1"/>
</dbReference>
<evidence type="ECO:0000256" key="2">
    <source>
        <dbReference type="ARBA" id="ARBA00023015"/>
    </source>
</evidence>
<evidence type="ECO:0000256" key="1">
    <source>
        <dbReference type="ARBA" id="ARBA00022491"/>
    </source>
</evidence>
<dbReference type="GO" id="GO:0000976">
    <property type="term" value="F:transcription cis-regulatory region binding"/>
    <property type="evidence" value="ECO:0007669"/>
    <property type="project" value="TreeGrafter"/>
</dbReference>
<reference evidence="6 7" key="1">
    <citation type="submission" date="2019-03" db="EMBL/GenBank/DDBJ databases">
        <title>Genomic analyses of the natural microbiome of Caenorhabditis elegans.</title>
        <authorList>
            <person name="Samuel B."/>
        </authorList>
    </citation>
    <scope>NUCLEOTIDE SEQUENCE [LARGE SCALE GENOMIC DNA]</scope>
    <source>
        <strain evidence="6 7">JUb65</strain>
    </source>
</reference>
<feature type="domain" description="HTH lacI-type" evidence="5">
    <location>
        <begin position="9"/>
        <end position="63"/>
    </location>
</feature>
<keyword evidence="1" id="KW-0678">Repressor</keyword>
<gene>
    <name evidence="6" type="ORF">EDF64_101164</name>
</gene>
<keyword evidence="3" id="KW-0238">DNA-binding</keyword>
<dbReference type="InterPro" id="IPR000843">
    <property type="entry name" value="HTH_LacI"/>
</dbReference>
<dbReference type="EMBL" id="SNVW01000001">
    <property type="protein sequence ID" value="TDN46303.1"/>
    <property type="molecule type" value="Genomic_DNA"/>
</dbReference>
<dbReference type="CDD" id="cd01392">
    <property type="entry name" value="HTH_LacI"/>
    <property type="match status" value="1"/>
</dbReference>
<dbReference type="PROSITE" id="PS00356">
    <property type="entry name" value="HTH_LACI_1"/>
    <property type="match status" value="1"/>
</dbReference>
<evidence type="ECO:0000256" key="4">
    <source>
        <dbReference type="ARBA" id="ARBA00023163"/>
    </source>
</evidence>
<dbReference type="PANTHER" id="PTHR30146:SF148">
    <property type="entry name" value="HTH-TYPE TRANSCRIPTIONAL REPRESSOR PURR-RELATED"/>
    <property type="match status" value="1"/>
</dbReference>
<dbReference type="InterPro" id="IPR046335">
    <property type="entry name" value="LacI/GalR-like_sensor"/>
</dbReference>
<keyword evidence="2" id="KW-0805">Transcription regulation</keyword>
<protein>
    <submittedName>
        <fullName evidence="6">LacI family transcriptional regulator</fullName>
    </submittedName>
</protein>
<dbReference type="SUPFAM" id="SSF53822">
    <property type="entry name" value="Periplasmic binding protein-like I"/>
    <property type="match status" value="1"/>
</dbReference>
<dbReference type="PROSITE" id="PS50932">
    <property type="entry name" value="HTH_LACI_2"/>
    <property type="match status" value="1"/>
</dbReference>
<comment type="caution">
    <text evidence="6">The sequence shown here is derived from an EMBL/GenBank/DDBJ whole genome shotgun (WGS) entry which is preliminary data.</text>
</comment>
<dbReference type="GO" id="GO:0003700">
    <property type="term" value="F:DNA-binding transcription factor activity"/>
    <property type="evidence" value="ECO:0007669"/>
    <property type="project" value="TreeGrafter"/>
</dbReference>
<keyword evidence="4" id="KW-0804">Transcription</keyword>
<dbReference type="AlphaFoldDB" id="A0A4R6DND4"/>
<dbReference type="Pfam" id="PF00356">
    <property type="entry name" value="LacI"/>
    <property type="match status" value="1"/>
</dbReference>
<accession>A0A4R6DND4</accession>
<dbReference type="InterPro" id="IPR028082">
    <property type="entry name" value="Peripla_BP_I"/>
</dbReference>
<dbReference type="Proteomes" id="UP000295764">
    <property type="component" value="Unassembled WGS sequence"/>
</dbReference>
<dbReference type="InterPro" id="IPR010982">
    <property type="entry name" value="Lambda_DNA-bd_dom_sf"/>
</dbReference>
<proteinExistence type="predicted"/>
<dbReference type="CDD" id="cd06267">
    <property type="entry name" value="PBP1_LacI_sugar_binding-like"/>
    <property type="match status" value="1"/>
</dbReference>
<dbReference type="Gene3D" id="3.40.50.2300">
    <property type="match status" value="2"/>
</dbReference>
<evidence type="ECO:0000313" key="7">
    <source>
        <dbReference type="Proteomes" id="UP000295764"/>
    </source>
</evidence>
<dbReference type="SMART" id="SM00354">
    <property type="entry name" value="HTH_LACI"/>
    <property type="match status" value="1"/>
</dbReference>
<dbReference type="Pfam" id="PF13377">
    <property type="entry name" value="Peripla_BP_3"/>
    <property type="match status" value="1"/>
</dbReference>
<organism evidence="6 7">
    <name type="scientific">Curtobacterium flaccumfaciens</name>
    <dbReference type="NCBI Taxonomy" id="2035"/>
    <lineage>
        <taxon>Bacteria</taxon>
        <taxon>Bacillati</taxon>
        <taxon>Actinomycetota</taxon>
        <taxon>Actinomycetes</taxon>
        <taxon>Micrococcales</taxon>
        <taxon>Microbacteriaceae</taxon>
        <taxon>Curtobacterium</taxon>
    </lineage>
</organism>
<evidence type="ECO:0000256" key="3">
    <source>
        <dbReference type="ARBA" id="ARBA00023125"/>
    </source>
</evidence>